<dbReference type="EMBL" id="SHOA02000017">
    <property type="protein sequence ID" value="TDH66503.1"/>
    <property type="molecule type" value="Genomic_DNA"/>
</dbReference>
<comment type="caution">
    <text evidence="4">The sequence shown here is derived from an EMBL/GenBank/DDBJ whole genome shotgun (WGS) entry which is preliminary data.</text>
</comment>
<dbReference type="Pfam" id="PF00188">
    <property type="entry name" value="CAP"/>
    <property type="match status" value="1"/>
</dbReference>
<sequence>MKNLSLFAAAAVAVRGESYDELDQAIWLDRHNYFRTTGLPWSASNMRRIGWDAGLASKAASTATTCSATTDKGVNVYLASSNDATSAIDDAIEDWVVETAFSTLNVMPQPGFSGLDVGVGYYNSYSQVVWAETTSVGCASATCSDGILVVCEYSPAGNNENSRWYKHALQASECPAGTMASHGLCVKEGDDAAAGIASIPADKLTYQVYPSFVGTIHTLLLKSARDIANGVRPAIIVPKKSSETPSVRKGTNGTSSSVSNEDESVMSNHKTITVPSNTDYSFEEVLRNEDGQDNEGAGNGFSLEGEPENSLSLKAITAVTKNSNAATSMEAEEPPAELTTSGLIGMFVIGIGAVAGVLILVHVRKPAQH</sequence>
<feature type="transmembrane region" description="Helical" evidence="2">
    <location>
        <begin position="343"/>
        <end position="363"/>
    </location>
</feature>
<keyword evidence="2" id="KW-0472">Membrane</keyword>
<dbReference type="SMART" id="SM00198">
    <property type="entry name" value="SCP"/>
    <property type="match status" value="1"/>
</dbReference>
<dbReference type="OrthoDB" id="337038at2759"/>
<dbReference type="PRINTS" id="PR00837">
    <property type="entry name" value="V5TPXLIKE"/>
</dbReference>
<evidence type="ECO:0000256" key="1">
    <source>
        <dbReference type="SAM" id="MobiDB-lite"/>
    </source>
</evidence>
<dbReference type="InterPro" id="IPR001283">
    <property type="entry name" value="CRISP-related"/>
</dbReference>
<dbReference type="InterPro" id="IPR014044">
    <property type="entry name" value="CAP_dom"/>
</dbReference>
<dbReference type="InterPro" id="IPR035940">
    <property type="entry name" value="CAP_sf"/>
</dbReference>
<evidence type="ECO:0000313" key="5">
    <source>
        <dbReference type="Proteomes" id="UP000294530"/>
    </source>
</evidence>
<dbReference type="KEGG" id="blac:94350749"/>
<name>A0A976FH49_BRELC</name>
<accession>A0A976FH49</accession>
<dbReference type="RefSeq" id="XP_067816002.1">
    <property type="nucleotide sequence ID" value="XM_067965078.1"/>
</dbReference>
<organism evidence="4 5">
    <name type="scientific">Bremia lactucae</name>
    <name type="common">Lettuce downy mildew</name>
    <dbReference type="NCBI Taxonomy" id="4779"/>
    <lineage>
        <taxon>Eukaryota</taxon>
        <taxon>Sar</taxon>
        <taxon>Stramenopiles</taxon>
        <taxon>Oomycota</taxon>
        <taxon>Peronosporomycetes</taxon>
        <taxon>Peronosporales</taxon>
        <taxon>Peronosporaceae</taxon>
        <taxon>Bremia</taxon>
    </lineage>
</organism>
<gene>
    <name evidence="4" type="ORF">CCR75_007014</name>
</gene>
<feature type="domain" description="SCP" evidence="3">
    <location>
        <begin position="22"/>
        <end position="161"/>
    </location>
</feature>
<feature type="compositionally biased region" description="Polar residues" evidence="1">
    <location>
        <begin position="243"/>
        <end position="267"/>
    </location>
</feature>
<dbReference type="SUPFAM" id="SSF55797">
    <property type="entry name" value="PR-1-like"/>
    <property type="match status" value="1"/>
</dbReference>
<reference evidence="4 5" key="1">
    <citation type="journal article" date="2021" name="Genome Biol.">
        <title>AFLAP: assembly-free linkage analysis pipeline using k-mers from genome sequencing data.</title>
        <authorList>
            <person name="Fletcher K."/>
            <person name="Zhang L."/>
            <person name="Gil J."/>
            <person name="Han R."/>
            <person name="Cavanaugh K."/>
            <person name="Michelmore R."/>
        </authorList>
    </citation>
    <scope>NUCLEOTIDE SEQUENCE [LARGE SCALE GENOMIC DNA]</scope>
    <source>
        <strain evidence="4 5">SF5</strain>
    </source>
</reference>
<dbReference type="FunFam" id="3.40.33.10:FF:000053">
    <property type="entry name" value="Uncharacterized protein"/>
    <property type="match status" value="1"/>
</dbReference>
<dbReference type="Gene3D" id="3.40.33.10">
    <property type="entry name" value="CAP"/>
    <property type="match status" value="1"/>
</dbReference>
<dbReference type="AlphaFoldDB" id="A0A976FH49"/>
<proteinExistence type="predicted"/>
<dbReference type="PANTHER" id="PTHR10334">
    <property type="entry name" value="CYSTEINE-RICH SECRETORY PROTEIN-RELATED"/>
    <property type="match status" value="1"/>
</dbReference>
<dbReference type="Proteomes" id="UP000294530">
    <property type="component" value="Unassembled WGS sequence"/>
</dbReference>
<evidence type="ECO:0000256" key="2">
    <source>
        <dbReference type="SAM" id="Phobius"/>
    </source>
</evidence>
<keyword evidence="2" id="KW-0812">Transmembrane</keyword>
<dbReference type="GeneID" id="94350749"/>
<feature type="region of interest" description="Disordered" evidence="1">
    <location>
        <begin position="241"/>
        <end position="267"/>
    </location>
</feature>
<evidence type="ECO:0000259" key="3">
    <source>
        <dbReference type="SMART" id="SM00198"/>
    </source>
</evidence>
<evidence type="ECO:0000313" key="4">
    <source>
        <dbReference type="EMBL" id="TDH66503.1"/>
    </source>
</evidence>
<protein>
    <recommendedName>
        <fullName evidence="3">SCP domain-containing protein</fullName>
    </recommendedName>
</protein>
<keyword evidence="5" id="KW-1185">Reference proteome</keyword>
<keyword evidence="2" id="KW-1133">Transmembrane helix</keyword>
<dbReference type="CDD" id="cd05380">
    <property type="entry name" value="CAP_euk"/>
    <property type="match status" value="1"/>
</dbReference>